<dbReference type="InterPro" id="IPR023485">
    <property type="entry name" value="Ptyr_pPase"/>
</dbReference>
<dbReference type="Gene3D" id="3.40.50.2300">
    <property type="match status" value="1"/>
</dbReference>
<dbReference type="CDD" id="cd16345">
    <property type="entry name" value="LMWP_ArsC"/>
    <property type="match status" value="1"/>
</dbReference>
<dbReference type="Pfam" id="PF01451">
    <property type="entry name" value="LMWPc"/>
    <property type="match status" value="1"/>
</dbReference>
<protein>
    <recommendedName>
        <fullName evidence="2">Phosphotyrosine protein phosphatase I domain-containing protein</fullName>
    </recommendedName>
</protein>
<feature type="domain" description="Phosphotyrosine protein phosphatase I" evidence="2">
    <location>
        <begin position="5"/>
        <end position="130"/>
    </location>
</feature>
<dbReference type="PANTHER" id="PTHR43428:SF1">
    <property type="entry name" value="ARSENATE REDUCTASE"/>
    <property type="match status" value="1"/>
</dbReference>
<evidence type="ECO:0000313" key="3">
    <source>
        <dbReference type="EMBL" id="SVA15112.1"/>
    </source>
</evidence>
<gene>
    <name evidence="3" type="ORF">METZ01_LOCUS67966</name>
</gene>
<name>A0A381TG45_9ZZZZ</name>
<dbReference type="AlphaFoldDB" id="A0A381TG45"/>
<dbReference type="GO" id="GO:0046685">
    <property type="term" value="P:response to arsenic-containing substance"/>
    <property type="evidence" value="ECO:0007669"/>
    <property type="project" value="UniProtKB-KW"/>
</dbReference>
<dbReference type="SUPFAM" id="SSF52788">
    <property type="entry name" value="Phosphotyrosine protein phosphatases I"/>
    <property type="match status" value="1"/>
</dbReference>
<sequence>MRRPPGVLFLCVHNAGRSQIGAGWLRHLAGDRIRVLSAGSSPSETVNPTAVEAMAEVGVDISSNRPQLWTEAMVRDVDVVVSMGCGDECPVYPGTQRLDWQLEDPAGQGMEMVRGVRDEIQTLVEELLEDLLDEEDS</sequence>
<dbReference type="EMBL" id="UINC01004545">
    <property type="protein sequence ID" value="SVA15112.1"/>
    <property type="molecule type" value="Genomic_DNA"/>
</dbReference>
<reference evidence="3" key="1">
    <citation type="submission" date="2018-05" db="EMBL/GenBank/DDBJ databases">
        <authorList>
            <person name="Lanie J.A."/>
            <person name="Ng W.-L."/>
            <person name="Kazmierczak K.M."/>
            <person name="Andrzejewski T.M."/>
            <person name="Davidsen T.M."/>
            <person name="Wayne K.J."/>
            <person name="Tettelin H."/>
            <person name="Glass J.I."/>
            <person name="Rusch D."/>
            <person name="Podicherti R."/>
            <person name="Tsui H.-C.T."/>
            <person name="Winkler M.E."/>
        </authorList>
    </citation>
    <scope>NUCLEOTIDE SEQUENCE</scope>
</reference>
<keyword evidence="1" id="KW-0059">Arsenical resistance</keyword>
<dbReference type="InterPro" id="IPR036196">
    <property type="entry name" value="Ptyr_pPase_sf"/>
</dbReference>
<dbReference type="SMART" id="SM00226">
    <property type="entry name" value="LMWPc"/>
    <property type="match status" value="1"/>
</dbReference>
<organism evidence="3">
    <name type="scientific">marine metagenome</name>
    <dbReference type="NCBI Taxonomy" id="408172"/>
    <lineage>
        <taxon>unclassified sequences</taxon>
        <taxon>metagenomes</taxon>
        <taxon>ecological metagenomes</taxon>
    </lineage>
</organism>
<evidence type="ECO:0000259" key="2">
    <source>
        <dbReference type="SMART" id="SM00226"/>
    </source>
</evidence>
<proteinExistence type="predicted"/>
<evidence type="ECO:0000256" key="1">
    <source>
        <dbReference type="ARBA" id="ARBA00022849"/>
    </source>
</evidence>
<dbReference type="PANTHER" id="PTHR43428">
    <property type="entry name" value="ARSENATE REDUCTASE"/>
    <property type="match status" value="1"/>
</dbReference>
<accession>A0A381TG45</accession>